<sequence length="87" mass="9018">MSSISCQGIEDKVAALVIYGFISRPSHTVFHKASVFTKPKGVAAGNGVWGSISESSSLASPTATTVNRNGGNVRRAWISSTYAGLSS</sequence>
<evidence type="ECO:0000313" key="1">
    <source>
        <dbReference type="EMBL" id="KIL65637.1"/>
    </source>
</evidence>
<proteinExistence type="predicted"/>
<dbReference type="EMBL" id="KN818241">
    <property type="protein sequence ID" value="KIL65637.1"/>
    <property type="molecule type" value="Genomic_DNA"/>
</dbReference>
<dbReference type="InParanoid" id="A0A0C2WV56"/>
<organism evidence="1 2">
    <name type="scientific">Amanita muscaria (strain Koide BX008)</name>
    <dbReference type="NCBI Taxonomy" id="946122"/>
    <lineage>
        <taxon>Eukaryota</taxon>
        <taxon>Fungi</taxon>
        <taxon>Dikarya</taxon>
        <taxon>Basidiomycota</taxon>
        <taxon>Agaricomycotina</taxon>
        <taxon>Agaricomycetes</taxon>
        <taxon>Agaricomycetidae</taxon>
        <taxon>Agaricales</taxon>
        <taxon>Pluteineae</taxon>
        <taxon>Amanitaceae</taxon>
        <taxon>Amanita</taxon>
    </lineage>
</organism>
<dbReference type="Proteomes" id="UP000054549">
    <property type="component" value="Unassembled WGS sequence"/>
</dbReference>
<dbReference type="AlphaFoldDB" id="A0A0C2WV56"/>
<name>A0A0C2WV56_AMAMK</name>
<gene>
    <name evidence="1" type="ORF">M378DRAFT_521101</name>
</gene>
<dbReference type="HOGENOM" id="CLU_2482859_0_0_1"/>
<protein>
    <submittedName>
        <fullName evidence="1">Uncharacterized protein</fullName>
    </submittedName>
</protein>
<accession>A0A0C2WV56</accession>
<reference evidence="1 2" key="1">
    <citation type="submission" date="2014-04" db="EMBL/GenBank/DDBJ databases">
        <title>Evolutionary Origins and Diversification of the Mycorrhizal Mutualists.</title>
        <authorList>
            <consortium name="DOE Joint Genome Institute"/>
            <consortium name="Mycorrhizal Genomics Consortium"/>
            <person name="Kohler A."/>
            <person name="Kuo A."/>
            <person name="Nagy L.G."/>
            <person name="Floudas D."/>
            <person name="Copeland A."/>
            <person name="Barry K.W."/>
            <person name="Cichocki N."/>
            <person name="Veneault-Fourrey C."/>
            <person name="LaButti K."/>
            <person name="Lindquist E.A."/>
            <person name="Lipzen A."/>
            <person name="Lundell T."/>
            <person name="Morin E."/>
            <person name="Murat C."/>
            <person name="Riley R."/>
            <person name="Ohm R."/>
            <person name="Sun H."/>
            <person name="Tunlid A."/>
            <person name="Henrissat B."/>
            <person name="Grigoriev I.V."/>
            <person name="Hibbett D.S."/>
            <person name="Martin F."/>
        </authorList>
    </citation>
    <scope>NUCLEOTIDE SEQUENCE [LARGE SCALE GENOMIC DNA]</scope>
    <source>
        <strain evidence="1 2">Koide BX008</strain>
    </source>
</reference>
<evidence type="ECO:0000313" key="2">
    <source>
        <dbReference type="Proteomes" id="UP000054549"/>
    </source>
</evidence>
<keyword evidence="2" id="KW-1185">Reference proteome</keyword>